<feature type="transmembrane region" description="Helical" evidence="1">
    <location>
        <begin position="28"/>
        <end position="47"/>
    </location>
</feature>
<protein>
    <submittedName>
        <fullName evidence="2">Uncharacterized protein</fullName>
    </submittedName>
</protein>
<dbReference type="RefSeq" id="WP_338667828.1">
    <property type="nucleotide sequence ID" value="NZ_CP146609.1"/>
</dbReference>
<gene>
    <name evidence="2" type="ORF">V8V93_17050</name>
</gene>
<sequence>MFGKPSEKEGFVHEKGVTYFSKRTEQRILFVMTLGMLLWGILESTNIF</sequence>
<keyword evidence="3" id="KW-1185">Reference proteome</keyword>
<keyword evidence="1" id="KW-1133">Transmembrane helix</keyword>
<name>A0ABZ2J173_9BACT</name>
<dbReference type="Proteomes" id="UP001385389">
    <property type="component" value="Chromosome"/>
</dbReference>
<organism evidence="2 3">
    <name type="scientific">Pseudodesulfovibrio methanolicus</name>
    <dbReference type="NCBI Taxonomy" id="3126690"/>
    <lineage>
        <taxon>Bacteria</taxon>
        <taxon>Pseudomonadati</taxon>
        <taxon>Thermodesulfobacteriota</taxon>
        <taxon>Desulfovibrionia</taxon>
        <taxon>Desulfovibrionales</taxon>
        <taxon>Desulfovibrionaceae</taxon>
    </lineage>
</organism>
<reference evidence="2 3" key="1">
    <citation type="submission" date="2024-03" db="EMBL/GenBank/DDBJ databases">
        <title>Phenotype and Genome Characterization of a Sulfate-Reducing Bacterium Pseudodesulfovibrio sp. strain 5S69, isolated from Petroleum Reservoir in Tatarstan (Russia).</title>
        <authorList>
            <person name="Bidzhieva S.K."/>
            <person name="Kadnikov V."/>
            <person name="Tourova T.P."/>
            <person name="Samigullina S.R."/>
            <person name="Sokolova D.S."/>
            <person name="Poltaraus A.B."/>
            <person name="Avtukh A.N."/>
            <person name="Tereshina V.M."/>
            <person name="Mardanov A.V."/>
            <person name="Nazina T.N."/>
        </authorList>
    </citation>
    <scope>NUCLEOTIDE SEQUENCE [LARGE SCALE GENOMIC DNA]</scope>
    <source>
        <strain evidence="2 3">5S69</strain>
    </source>
</reference>
<proteinExistence type="predicted"/>
<dbReference type="EMBL" id="CP146609">
    <property type="protein sequence ID" value="WWX22140.1"/>
    <property type="molecule type" value="Genomic_DNA"/>
</dbReference>
<keyword evidence="1" id="KW-0812">Transmembrane</keyword>
<evidence type="ECO:0000313" key="2">
    <source>
        <dbReference type="EMBL" id="WWX22140.1"/>
    </source>
</evidence>
<evidence type="ECO:0000256" key="1">
    <source>
        <dbReference type="SAM" id="Phobius"/>
    </source>
</evidence>
<evidence type="ECO:0000313" key="3">
    <source>
        <dbReference type="Proteomes" id="UP001385389"/>
    </source>
</evidence>
<keyword evidence="1" id="KW-0472">Membrane</keyword>
<accession>A0ABZ2J173</accession>